<dbReference type="EMBL" id="CP031417">
    <property type="protein sequence ID" value="AXK83415.1"/>
    <property type="molecule type" value="Genomic_DNA"/>
</dbReference>
<name>A0A346A2L8_9HYPH</name>
<dbReference type="NCBIfam" id="TIGR00369">
    <property type="entry name" value="unchar_dom_1"/>
    <property type="match status" value="1"/>
</dbReference>
<dbReference type="InterPro" id="IPR039298">
    <property type="entry name" value="ACOT13"/>
</dbReference>
<dbReference type="Proteomes" id="UP000254889">
    <property type="component" value="Chromosome"/>
</dbReference>
<dbReference type="InterPro" id="IPR003736">
    <property type="entry name" value="PAAI_dom"/>
</dbReference>
<keyword evidence="2" id="KW-0378">Hydrolase</keyword>
<dbReference type="SUPFAM" id="SSF54637">
    <property type="entry name" value="Thioesterase/thiol ester dehydrase-isomerase"/>
    <property type="match status" value="1"/>
</dbReference>
<evidence type="ECO:0000259" key="3">
    <source>
        <dbReference type="Pfam" id="PF03061"/>
    </source>
</evidence>
<proteinExistence type="inferred from homology"/>
<sequence length="160" mass="17186">MSNRDYRYGVVSEDVLKSYDGLSFLKGIVEGTLPQPPIGETLGFHLIEVAHGRAVFEGLPALRHYNPIGSVHGGFAATLLDSALGCAIFSTISKGDTWTTLELKFNLVRPLTKDTGPVRAEGRLVHRGRTVATSEGDVRDAGGKLFAHATTTCMIFPAKS</sequence>
<keyword evidence="5" id="KW-1185">Reference proteome</keyword>
<dbReference type="CDD" id="cd03443">
    <property type="entry name" value="PaaI_thioesterase"/>
    <property type="match status" value="1"/>
</dbReference>
<dbReference type="AlphaFoldDB" id="A0A346A2L8"/>
<dbReference type="GO" id="GO:0047617">
    <property type="term" value="F:fatty acyl-CoA hydrolase activity"/>
    <property type="evidence" value="ECO:0007669"/>
    <property type="project" value="InterPro"/>
</dbReference>
<dbReference type="PANTHER" id="PTHR21660:SF1">
    <property type="entry name" value="ACYL-COENZYME A THIOESTERASE 13"/>
    <property type="match status" value="1"/>
</dbReference>
<dbReference type="InterPro" id="IPR006683">
    <property type="entry name" value="Thioestr_dom"/>
</dbReference>
<dbReference type="KEGG" id="ptaw:DW352_24555"/>
<evidence type="ECO:0000313" key="5">
    <source>
        <dbReference type="Proteomes" id="UP000254889"/>
    </source>
</evidence>
<protein>
    <submittedName>
        <fullName evidence="4">PaaI family thioesterase</fullName>
    </submittedName>
</protein>
<evidence type="ECO:0000313" key="4">
    <source>
        <dbReference type="EMBL" id="AXK83415.1"/>
    </source>
</evidence>
<accession>A0A346A2L8</accession>
<evidence type="ECO:0000256" key="1">
    <source>
        <dbReference type="ARBA" id="ARBA00008324"/>
    </source>
</evidence>
<evidence type="ECO:0000256" key="2">
    <source>
        <dbReference type="ARBA" id="ARBA00022801"/>
    </source>
</evidence>
<dbReference type="Gene3D" id="3.10.129.10">
    <property type="entry name" value="Hotdog Thioesterase"/>
    <property type="match status" value="1"/>
</dbReference>
<organism evidence="4 5">
    <name type="scientific">Pseudolabrys taiwanensis</name>
    <dbReference type="NCBI Taxonomy" id="331696"/>
    <lineage>
        <taxon>Bacteria</taxon>
        <taxon>Pseudomonadati</taxon>
        <taxon>Pseudomonadota</taxon>
        <taxon>Alphaproteobacteria</taxon>
        <taxon>Hyphomicrobiales</taxon>
        <taxon>Xanthobacteraceae</taxon>
        <taxon>Pseudolabrys</taxon>
    </lineage>
</organism>
<comment type="similarity">
    <text evidence="1">Belongs to the thioesterase PaaI family.</text>
</comment>
<reference evidence="4 5" key="1">
    <citation type="submission" date="2018-07" db="EMBL/GenBank/DDBJ databases">
        <authorList>
            <person name="Quirk P.G."/>
            <person name="Krulwich T.A."/>
        </authorList>
    </citation>
    <scope>NUCLEOTIDE SEQUENCE [LARGE SCALE GENOMIC DNA]</scope>
    <source>
        <strain evidence="4 5">CC-BB4</strain>
    </source>
</reference>
<dbReference type="PANTHER" id="PTHR21660">
    <property type="entry name" value="THIOESTERASE SUPERFAMILY MEMBER-RELATED"/>
    <property type="match status" value="1"/>
</dbReference>
<dbReference type="InterPro" id="IPR029069">
    <property type="entry name" value="HotDog_dom_sf"/>
</dbReference>
<gene>
    <name evidence="4" type="ORF">DW352_24555</name>
</gene>
<dbReference type="OrthoDB" id="9813282at2"/>
<feature type="domain" description="Thioesterase" evidence="3">
    <location>
        <begin position="69"/>
        <end position="146"/>
    </location>
</feature>
<dbReference type="RefSeq" id="WP_115693794.1">
    <property type="nucleotide sequence ID" value="NZ_CP031417.1"/>
</dbReference>
<dbReference type="Pfam" id="PF03061">
    <property type="entry name" value="4HBT"/>
    <property type="match status" value="1"/>
</dbReference>